<evidence type="ECO:0000313" key="4">
    <source>
        <dbReference type="EMBL" id="KAK5811765.1"/>
    </source>
</evidence>
<gene>
    <name evidence="4" type="ORF">PVK06_027134</name>
</gene>
<keyword evidence="3" id="KW-0272">Extracellular matrix</keyword>
<dbReference type="EMBL" id="JARKNE010000008">
    <property type="protein sequence ID" value="KAK5811765.1"/>
    <property type="molecule type" value="Genomic_DNA"/>
</dbReference>
<evidence type="ECO:0000256" key="1">
    <source>
        <dbReference type="ARBA" id="ARBA00004498"/>
    </source>
</evidence>
<sequence>MLTRNTDFSLLETYNSTVDKSKLQLQHCAGIFTLSVLSNGVVATNRSGKIFDITPKITSQLPTFGSKKGLGQFIWLLSNIKNGFTSNVSKFKLETHTGNHVDAPNHFFQKHYE</sequence>
<reference evidence="4 5" key="1">
    <citation type="submission" date="2023-03" db="EMBL/GenBank/DDBJ databases">
        <title>WGS of Gossypium arboreum.</title>
        <authorList>
            <person name="Yu D."/>
        </authorList>
    </citation>
    <scope>NUCLEOTIDE SEQUENCE [LARGE SCALE GENOMIC DNA]</scope>
    <source>
        <tissue evidence="4">Leaf</tissue>
    </source>
</reference>
<evidence type="ECO:0000256" key="2">
    <source>
        <dbReference type="ARBA" id="ARBA00007865"/>
    </source>
</evidence>
<dbReference type="InterPro" id="IPR007325">
    <property type="entry name" value="KFase/CYL"/>
</dbReference>
<dbReference type="PANTHER" id="PTHR31118">
    <property type="entry name" value="CYCLASE-LIKE PROTEIN 2"/>
    <property type="match status" value="1"/>
</dbReference>
<dbReference type="SUPFAM" id="SSF102198">
    <property type="entry name" value="Putative cyclase"/>
    <property type="match status" value="1"/>
</dbReference>
<evidence type="ECO:0000256" key="3">
    <source>
        <dbReference type="ARBA" id="ARBA00022530"/>
    </source>
</evidence>
<keyword evidence="3" id="KW-0964">Secreted</keyword>
<dbReference type="PANTHER" id="PTHR31118:SF18">
    <property type="entry name" value="KYNURENINE FORMAMIDASE-LIKE ISOFORM X1"/>
    <property type="match status" value="1"/>
</dbReference>
<organism evidence="4 5">
    <name type="scientific">Gossypium arboreum</name>
    <name type="common">Tree cotton</name>
    <name type="synonym">Gossypium nanking</name>
    <dbReference type="NCBI Taxonomy" id="29729"/>
    <lineage>
        <taxon>Eukaryota</taxon>
        <taxon>Viridiplantae</taxon>
        <taxon>Streptophyta</taxon>
        <taxon>Embryophyta</taxon>
        <taxon>Tracheophyta</taxon>
        <taxon>Spermatophyta</taxon>
        <taxon>Magnoliopsida</taxon>
        <taxon>eudicotyledons</taxon>
        <taxon>Gunneridae</taxon>
        <taxon>Pentapetalae</taxon>
        <taxon>rosids</taxon>
        <taxon>malvids</taxon>
        <taxon>Malvales</taxon>
        <taxon>Malvaceae</taxon>
        <taxon>Malvoideae</taxon>
        <taxon>Gossypium</taxon>
    </lineage>
</organism>
<evidence type="ECO:0000313" key="5">
    <source>
        <dbReference type="Proteomes" id="UP001358586"/>
    </source>
</evidence>
<protein>
    <submittedName>
        <fullName evidence="4">Uncharacterized protein</fullName>
    </submittedName>
</protein>
<comment type="similarity">
    <text evidence="2">Belongs to the Cyclase 1 superfamily.</text>
</comment>
<dbReference type="InterPro" id="IPR037175">
    <property type="entry name" value="KFase_sf"/>
</dbReference>
<proteinExistence type="inferred from homology"/>
<dbReference type="Gene3D" id="3.50.30.50">
    <property type="entry name" value="Putative cyclase"/>
    <property type="match status" value="1"/>
</dbReference>
<dbReference type="Pfam" id="PF04199">
    <property type="entry name" value="Cyclase"/>
    <property type="match status" value="1"/>
</dbReference>
<accession>A0ABR0P0S1</accession>
<comment type="caution">
    <text evidence="4">The sequence shown here is derived from an EMBL/GenBank/DDBJ whole genome shotgun (WGS) entry which is preliminary data.</text>
</comment>
<comment type="subcellular location">
    <subcellularLocation>
        <location evidence="1">Secreted</location>
        <location evidence="1">Extracellular space</location>
        <location evidence="1">Extracellular matrix</location>
    </subcellularLocation>
</comment>
<dbReference type="Proteomes" id="UP001358586">
    <property type="component" value="Chromosome 8"/>
</dbReference>
<keyword evidence="5" id="KW-1185">Reference proteome</keyword>
<name>A0ABR0P0S1_GOSAR</name>